<evidence type="ECO:0000256" key="2">
    <source>
        <dbReference type="ARBA" id="ARBA00022989"/>
    </source>
</evidence>
<dbReference type="KEGG" id="cdq:BOQ54_03330"/>
<feature type="transmembrane region" description="Helical" evidence="5">
    <location>
        <begin position="289"/>
        <end position="308"/>
    </location>
</feature>
<dbReference type="RefSeq" id="WP_071923277.1">
    <property type="nucleotide sequence ID" value="NZ_CP018095.1"/>
</dbReference>
<feature type="transmembrane region" description="Helical" evidence="5">
    <location>
        <begin position="74"/>
        <end position="96"/>
    </location>
</feature>
<feature type="domain" description="Major facilitator superfamily (MFS) profile" evidence="6">
    <location>
        <begin position="7"/>
        <end position="405"/>
    </location>
</feature>
<feature type="transmembrane region" description="Helical" evidence="5">
    <location>
        <begin position="378"/>
        <end position="400"/>
    </location>
</feature>
<organism evidence="7 8">
    <name type="scientific">Chelatococcus daeguensis</name>
    <dbReference type="NCBI Taxonomy" id="444444"/>
    <lineage>
        <taxon>Bacteria</taxon>
        <taxon>Pseudomonadati</taxon>
        <taxon>Pseudomonadota</taxon>
        <taxon>Alphaproteobacteria</taxon>
        <taxon>Hyphomicrobiales</taxon>
        <taxon>Chelatococcaceae</taxon>
        <taxon>Chelatococcus</taxon>
    </lineage>
</organism>
<keyword evidence="3 5" id="KW-0472">Membrane</keyword>
<feature type="transmembrane region" description="Helical" evidence="5">
    <location>
        <begin position="349"/>
        <end position="372"/>
    </location>
</feature>
<dbReference type="Pfam" id="PF07690">
    <property type="entry name" value="MFS_1"/>
    <property type="match status" value="1"/>
</dbReference>
<dbReference type="SUPFAM" id="SSF103473">
    <property type="entry name" value="MFS general substrate transporter"/>
    <property type="match status" value="1"/>
</dbReference>
<feature type="transmembrane region" description="Helical" evidence="5">
    <location>
        <begin position="166"/>
        <end position="186"/>
    </location>
</feature>
<dbReference type="EMBL" id="CP018095">
    <property type="protein sequence ID" value="APF36469.1"/>
    <property type="molecule type" value="Genomic_DNA"/>
</dbReference>
<keyword evidence="2 5" id="KW-1133">Transmembrane helix</keyword>
<feature type="transmembrane region" description="Helical" evidence="5">
    <location>
        <begin position="249"/>
        <end position="268"/>
    </location>
</feature>
<feature type="transmembrane region" description="Helical" evidence="5">
    <location>
        <begin position="136"/>
        <end position="154"/>
    </location>
</feature>
<dbReference type="NCBIfam" id="NF033733">
    <property type="entry name" value="MFS_ArsK"/>
    <property type="match status" value="1"/>
</dbReference>
<dbReference type="AlphaFoldDB" id="A0AAC9NXH2"/>
<name>A0AAC9NXH2_9HYPH</name>
<evidence type="ECO:0000313" key="7">
    <source>
        <dbReference type="EMBL" id="APF36469.1"/>
    </source>
</evidence>
<keyword evidence="1 5" id="KW-0812">Transmembrane</keyword>
<evidence type="ECO:0000259" key="6">
    <source>
        <dbReference type="PROSITE" id="PS50850"/>
    </source>
</evidence>
<evidence type="ECO:0000256" key="1">
    <source>
        <dbReference type="ARBA" id="ARBA00022692"/>
    </source>
</evidence>
<dbReference type="PROSITE" id="PS50850">
    <property type="entry name" value="MFS"/>
    <property type="match status" value="1"/>
</dbReference>
<keyword evidence="8" id="KW-1185">Reference proteome</keyword>
<feature type="transmembrane region" description="Helical" evidence="5">
    <location>
        <begin position="314"/>
        <end position="337"/>
    </location>
</feature>
<dbReference type="InterPro" id="IPR011701">
    <property type="entry name" value="MFS"/>
</dbReference>
<reference evidence="7 8" key="1">
    <citation type="submission" date="2016-11" db="EMBL/GenBank/DDBJ databases">
        <title>Complete genome sequence of the aerobically denitrifying bacterium Chelatococcus daeguensis TAD1.</title>
        <authorList>
            <person name="Yang Y."/>
            <person name="Huang S."/>
            <person name="Lin E."/>
        </authorList>
    </citation>
    <scope>NUCLEOTIDE SEQUENCE [LARGE SCALE GENOMIC DNA]</scope>
    <source>
        <strain evidence="7 8">TAD1</strain>
    </source>
</reference>
<dbReference type="Gene3D" id="1.20.1250.20">
    <property type="entry name" value="MFS general substrate transporter like domains"/>
    <property type="match status" value="1"/>
</dbReference>
<protein>
    <submittedName>
        <fullName evidence="7">MFS transporter</fullName>
    </submittedName>
</protein>
<feature type="transmembrane region" description="Helical" evidence="5">
    <location>
        <begin position="102"/>
        <end position="124"/>
    </location>
</feature>
<sequence>MRDRAFPVWAIWALGLTQIIGYGTLYYSFPVLAPAIAREFTLSEQWIFAALSASLLAGSLLAPTAGRWIDRVGAAWLMTIGSAAAALALVLCALAPGRVTFVTALLAMELTSCFVLYGAAFAAIVQAGSPQAQRSITHLTLIAGFASTLFWPLTSALHAHLSWREVYGVFAALNLGLCMPIHWALLRIARRGSRLAPSPPEVAPVAGPAANEGSTLDARSRRTAFLLMLAGFAIEGFVLSALLMHMVPLMATLGLGAAGLFIATLFGPAQVASRLVNMLFGGRLAQTHLATIAAVLLALGVAILAATAPWLAGAVLFAVLFGLGSGLISIVSGTLPLELFGRDGYGARLGWVSAARQFTSALGPFAFALLMSRTAVETSLWSVAVAGLLGLSAFVLIDMVKQRGRRGRHPVLGNIIGTIRSDQGPRRHQAPSSGPHDMEKI</sequence>
<accession>A0AAC9NXH2</accession>
<dbReference type="Proteomes" id="UP000182703">
    <property type="component" value="Chromosome"/>
</dbReference>
<dbReference type="PANTHER" id="PTHR11360:SF308">
    <property type="entry name" value="BLL3089 PROTEIN"/>
    <property type="match status" value="1"/>
</dbReference>
<feature type="transmembrane region" description="Helical" evidence="5">
    <location>
        <begin position="224"/>
        <end position="243"/>
    </location>
</feature>
<evidence type="ECO:0000313" key="8">
    <source>
        <dbReference type="Proteomes" id="UP000182703"/>
    </source>
</evidence>
<dbReference type="InterPro" id="IPR036259">
    <property type="entry name" value="MFS_trans_sf"/>
</dbReference>
<feature type="region of interest" description="Disordered" evidence="4">
    <location>
        <begin position="418"/>
        <end position="441"/>
    </location>
</feature>
<dbReference type="PANTHER" id="PTHR11360">
    <property type="entry name" value="MONOCARBOXYLATE TRANSPORTER"/>
    <property type="match status" value="1"/>
</dbReference>
<feature type="transmembrane region" description="Helical" evidence="5">
    <location>
        <begin position="45"/>
        <end position="62"/>
    </location>
</feature>
<dbReference type="GO" id="GO:0022857">
    <property type="term" value="F:transmembrane transporter activity"/>
    <property type="evidence" value="ECO:0007669"/>
    <property type="project" value="InterPro"/>
</dbReference>
<gene>
    <name evidence="7" type="ORF">BOQ54_03330</name>
</gene>
<evidence type="ECO:0000256" key="4">
    <source>
        <dbReference type="SAM" id="MobiDB-lite"/>
    </source>
</evidence>
<evidence type="ECO:0000256" key="3">
    <source>
        <dbReference type="ARBA" id="ARBA00023136"/>
    </source>
</evidence>
<dbReference type="InterPro" id="IPR050327">
    <property type="entry name" value="Proton-linked_MCT"/>
</dbReference>
<evidence type="ECO:0000256" key="5">
    <source>
        <dbReference type="SAM" id="Phobius"/>
    </source>
</evidence>
<proteinExistence type="predicted"/>
<dbReference type="InterPro" id="IPR020846">
    <property type="entry name" value="MFS_dom"/>
</dbReference>